<dbReference type="Proteomes" id="UP000503018">
    <property type="component" value="Chromosome"/>
</dbReference>
<keyword evidence="4" id="KW-1185">Reference proteome</keyword>
<dbReference type="PROSITE" id="PS00018">
    <property type="entry name" value="EF_HAND_1"/>
    <property type="match status" value="1"/>
</dbReference>
<evidence type="ECO:0000313" key="3">
    <source>
        <dbReference type="EMBL" id="QJQ32809.1"/>
    </source>
</evidence>
<sequence length="167" mass="17841">MAKSLIGAGAAILLLLGGWFAWMGLSSNSEAVAIAAPPPDATLPVADGAEVGAPPPEPPRAREASREERRFARYDRNRDGIVTRVEMLSTRTNAFKRLDKDGNNLLSFEEWAVATSDRFAGADADRSGGLNAAEFATTAPRRRPQAQAQARCACDEDGEGQRGSGRR</sequence>
<dbReference type="InterPro" id="IPR018247">
    <property type="entry name" value="EF_Hand_1_Ca_BS"/>
</dbReference>
<accession>A0A6M4AXR3</accession>
<dbReference type="RefSeq" id="WP_169946440.1">
    <property type="nucleotide sequence ID" value="NZ_CP053015.1"/>
</dbReference>
<dbReference type="EMBL" id="CP053015">
    <property type="protein sequence ID" value="QJQ32809.1"/>
    <property type="molecule type" value="Genomic_DNA"/>
</dbReference>
<dbReference type="SUPFAM" id="SSF47473">
    <property type="entry name" value="EF-hand"/>
    <property type="match status" value="1"/>
</dbReference>
<dbReference type="Pfam" id="PF13202">
    <property type="entry name" value="EF-hand_5"/>
    <property type="match status" value="1"/>
</dbReference>
<dbReference type="Gene3D" id="1.10.238.10">
    <property type="entry name" value="EF-hand"/>
    <property type="match status" value="1"/>
</dbReference>
<evidence type="ECO:0000256" key="1">
    <source>
        <dbReference type="SAM" id="MobiDB-lite"/>
    </source>
</evidence>
<dbReference type="KEGG" id="slan:GV829_10445"/>
<dbReference type="InterPro" id="IPR002048">
    <property type="entry name" value="EF_hand_dom"/>
</dbReference>
<feature type="region of interest" description="Disordered" evidence="1">
    <location>
        <begin position="47"/>
        <end position="67"/>
    </location>
</feature>
<evidence type="ECO:0000259" key="2">
    <source>
        <dbReference type="PROSITE" id="PS50222"/>
    </source>
</evidence>
<dbReference type="InterPro" id="IPR011992">
    <property type="entry name" value="EF-hand-dom_pair"/>
</dbReference>
<organism evidence="3 4">
    <name type="scientific">Sphingomonas lacunae</name>
    <dbReference type="NCBI Taxonomy" id="2698828"/>
    <lineage>
        <taxon>Bacteria</taxon>
        <taxon>Pseudomonadati</taxon>
        <taxon>Pseudomonadota</taxon>
        <taxon>Alphaproteobacteria</taxon>
        <taxon>Sphingomonadales</taxon>
        <taxon>Sphingomonadaceae</taxon>
        <taxon>Sphingomonas</taxon>
    </lineage>
</organism>
<dbReference type="PROSITE" id="PS50222">
    <property type="entry name" value="EF_HAND_2"/>
    <property type="match status" value="1"/>
</dbReference>
<protein>
    <recommendedName>
        <fullName evidence="2">EF-hand domain-containing protein</fullName>
    </recommendedName>
</protein>
<gene>
    <name evidence="3" type="ORF">GV829_10445</name>
</gene>
<feature type="domain" description="EF-hand" evidence="2">
    <location>
        <begin position="86"/>
        <end position="121"/>
    </location>
</feature>
<dbReference type="GO" id="GO:0005509">
    <property type="term" value="F:calcium ion binding"/>
    <property type="evidence" value="ECO:0007669"/>
    <property type="project" value="InterPro"/>
</dbReference>
<reference evidence="3 4" key="1">
    <citation type="submission" date="2020-01" db="EMBL/GenBank/DDBJ databases">
        <title>Sphingomonas sp. strain CSW-10.</title>
        <authorList>
            <person name="Chen W.-M."/>
        </authorList>
    </citation>
    <scope>NUCLEOTIDE SEQUENCE [LARGE SCALE GENOMIC DNA]</scope>
    <source>
        <strain evidence="3 4">CSW-10</strain>
    </source>
</reference>
<name>A0A6M4AXR3_9SPHN</name>
<feature type="region of interest" description="Disordered" evidence="1">
    <location>
        <begin position="135"/>
        <end position="167"/>
    </location>
</feature>
<proteinExistence type="predicted"/>
<dbReference type="AlphaFoldDB" id="A0A6M4AXR3"/>
<evidence type="ECO:0000313" key="4">
    <source>
        <dbReference type="Proteomes" id="UP000503018"/>
    </source>
</evidence>